<evidence type="ECO:0000256" key="12">
    <source>
        <dbReference type="PIRSR" id="PIRSR000445-3"/>
    </source>
</evidence>
<feature type="binding site" evidence="9 12">
    <location>
        <begin position="187"/>
        <end position="192"/>
    </location>
    <ligand>
        <name>NADP(+)</name>
        <dbReference type="ChEBI" id="CHEBI:58349"/>
    </ligand>
</feature>
<dbReference type="InterPro" id="IPR036343">
    <property type="entry name" value="GluRdtase_N_sf"/>
</dbReference>
<dbReference type="SUPFAM" id="SSF69742">
    <property type="entry name" value="Glutamyl tRNA-reductase catalytic, N-terminal domain"/>
    <property type="match status" value="1"/>
</dbReference>
<keyword evidence="5 9" id="KW-0560">Oxidoreductase</keyword>
<dbReference type="RefSeq" id="WP_348261283.1">
    <property type="nucleotide sequence ID" value="NZ_CP121196.1"/>
</dbReference>
<sequence length="459" mass="50435">MSRLVLIGVNHKTAPIELRERIAISRDELPEATRALAAQPGVSECMIVSTCNRVEILAAVESPETDLTTFLHHHFGIDQTLLAPHIYQHRDQQAVRHLFRVASSLDSMVVGEPQILGQVKEAFASARAAGTVSGQLEHLLQSAFAAAKRVRTETQIGSNSVSIASVAVELARKIFGSLQGRTVFLVGAGKMSELAARHLVQQGAGAILVTNRTLERARQLAEPFDGRVIPFEKLYETATEADIVISSTGAPHPIFRKEHGQQFMHRRRNRPMFFIDIAVPRDVDPAMNKVEGIFVYDIDDLQQVAASHIAERQSQAGDAEALINAEVERFHQRRRAVNVAPAIVSLQHQAEEIRQNEMRRMHAKLGILNEEQLAAIEALTRGLVNKFLHPPMQALKQAARENDSTRVDALCEAWSLPSVADAVSEPVAPQSEPSPTTYGEAESKSAERRENETSAVGGK</sequence>
<evidence type="ECO:0000259" key="17">
    <source>
        <dbReference type="Pfam" id="PF01488"/>
    </source>
</evidence>
<feature type="binding site" evidence="9 11">
    <location>
        <position position="118"/>
    </location>
    <ligand>
        <name>substrate</name>
    </ligand>
</feature>
<dbReference type="InterPro" id="IPR036453">
    <property type="entry name" value="GluRdtase_dimer_dom_sf"/>
</dbReference>
<dbReference type="EC" id="1.2.1.70" evidence="3 9"/>
<evidence type="ECO:0000256" key="7">
    <source>
        <dbReference type="ARBA" id="ARBA00047464"/>
    </source>
</evidence>
<evidence type="ECO:0000259" key="16">
    <source>
        <dbReference type="Pfam" id="PF00745"/>
    </source>
</evidence>
<evidence type="ECO:0000259" key="18">
    <source>
        <dbReference type="Pfam" id="PF05201"/>
    </source>
</evidence>
<name>A0AAU7DFX7_9BACT</name>
<dbReference type="Gene3D" id="3.40.50.720">
    <property type="entry name" value="NAD(P)-binding Rossmann-like Domain"/>
    <property type="match status" value="1"/>
</dbReference>
<dbReference type="GO" id="GO:0050661">
    <property type="term" value="F:NADP binding"/>
    <property type="evidence" value="ECO:0007669"/>
    <property type="project" value="InterPro"/>
</dbReference>
<comment type="miscellaneous">
    <text evidence="9">During catalysis, the active site Cys acts as a nucleophile attacking the alpha-carbonyl group of tRNA-bound glutamate with the formation of a thioester intermediate between enzyme and glutamate, and the concomitant release of tRNA(Glu). The thioester intermediate is finally reduced by direct hydride transfer from NADPH, to form the product GSA.</text>
</comment>
<evidence type="ECO:0000256" key="3">
    <source>
        <dbReference type="ARBA" id="ARBA00012970"/>
    </source>
</evidence>
<dbReference type="PANTHER" id="PTHR43013:SF1">
    <property type="entry name" value="GLUTAMYL-TRNA REDUCTASE"/>
    <property type="match status" value="1"/>
</dbReference>
<evidence type="ECO:0000256" key="15">
    <source>
        <dbReference type="SAM" id="MobiDB-lite"/>
    </source>
</evidence>
<dbReference type="AlphaFoldDB" id="A0AAU7DFX7"/>
<dbReference type="PIRSF" id="PIRSF000445">
    <property type="entry name" value="4pyrrol_synth_GluRdtase"/>
    <property type="match status" value="1"/>
</dbReference>
<dbReference type="GO" id="GO:0019353">
    <property type="term" value="P:protoporphyrinogen IX biosynthetic process from glutamate"/>
    <property type="evidence" value="ECO:0007669"/>
    <property type="project" value="TreeGrafter"/>
</dbReference>
<comment type="similarity">
    <text evidence="2 9 14">Belongs to the glutamyl-tRNA reductase family.</text>
</comment>
<feature type="binding site" evidence="9 11">
    <location>
        <begin position="50"/>
        <end position="53"/>
    </location>
    <ligand>
        <name>substrate</name>
    </ligand>
</feature>
<dbReference type="CDD" id="cd05213">
    <property type="entry name" value="NAD_bind_Glutamyl_tRNA_reduct"/>
    <property type="match status" value="1"/>
</dbReference>
<dbReference type="InterPro" id="IPR015896">
    <property type="entry name" value="4pyrrol_synth_GluRdtase_dimer"/>
</dbReference>
<gene>
    <name evidence="9 19" type="primary">hemA</name>
    <name evidence="19" type="ORF">P8935_15920</name>
</gene>
<comment type="function">
    <text evidence="9">Catalyzes the NADPH-dependent reduction of glutamyl-tRNA(Glu) to glutamate 1-semialdehyde (GSA).</text>
</comment>
<dbReference type="PROSITE" id="PS00747">
    <property type="entry name" value="GLUTR"/>
    <property type="match status" value="1"/>
</dbReference>
<evidence type="ECO:0000256" key="13">
    <source>
        <dbReference type="PIRSR" id="PIRSR000445-4"/>
    </source>
</evidence>
<dbReference type="InterPro" id="IPR000343">
    <property type="entry name" value="4pyrrol_synth_GluRdtase"/>
</dbReference>
<evidence type="ECO:0000256" key="9">
    <source>
        <dbReference type="HAMAP-Rule" id="MF_00087"/>
    </source>
</evidence>
<protein>
    <recommendedName>
        <fullName evidence="8 9">Glutamyl-tRNA reductase</fullName>
        <shortName evidence="9">GluTR</shortName>
        <ecNumber evidence="3 9">1.2.1.70</ecNumber>
    </recommendedName>
</protein>
<evidence type="ECO:0000256" key="14">
    <source>
        <dbReference type="RuleBase" id="RU000584"/>
    </source>
</evidence>
<feature type="region of interest" description="Disordered" evidence="15">
    <location>
        <begin position="421"/>
        <end position="459"/>
    </location>
</feature>
<dbReference type="Pfam" id="PF01488">
    <property type="entry name" value="Shikimate_DH"/>
    <property type="match status" value="1"/>
</dbReference>
<dbReference type="PANTHER" id="PTHR43013">
    <property type="entry name" value="GLUTAMYL-TRNA REDUCTASE"/>
    <property type="match status" value="1"/>
</dbReference>
<dbReference type="SUPFAM" id="SSF51735">
    <property type="entry name" value="NAD(P)-binding Rossmann-fold domains"/>
    <property type="match status" value="1"/>
</dbReference>
<dbReference type="Gene3D" id="3.30.460.30">
    <property type="entry name" value="Glutamyl-tRNA reductase, N-terminal domain"/>
    <property type="match status" value="1"/>
</dbReference>
<feature type="binding site" evidence="9 11">
    <location>
        <begin position="112"/>
        <end position="114"/>
    </location>
    <ligand>
        <name>substrate</name>
    </ligand>
</feature>
<proteinExistence type="inferred from homology"/>
<evidence type="ECO:0000313" key="19">
    <source>
        <dbReference type="EMBL" id="XBH16052.1"/>
    </source>
</evidence>
<comment type="subunit">
    <text evidence="9">Homodimer.</text>
</comment>
<feature type="compositionally biased region" description="Basic and acidic residues" evidence="15">
    <location>
        <begin position="441"/>
        <end position="452"/>
    </location>
</feature>
<dbReference type="InterPro" id="IPR006151">
    <property type="entry name" value="Shikm_DH/Glu-tRNA_Rdtase"/>
</dbReference>
<comment type="domain">
    <text evidence="9">Possesses an unusual extended V-shaped dimeric structure with each monomer consisting of three distinct domains arranged along a curved 'spinal' alpha-helix. The N-terminal catalytic domain specifically recognizes the glutamate moiety of the substrate. The second domain is the NADPH-binding domain, and the third C-terminal domain is responsible for dimerization.</text>
</comment>
<feature type="active site" description="Nucleophile" evidence="9 10">
    <location>
        <position position="51"/>
    </location>
</feature>
<comment type="pathway">
    <text evidence="1 9 14">Porphyrin-containing compound metabolism; protoporphyrin-IX biosynthesis; 5-aminolevulinate from L-glutamyl-tRNA(Glu): step 1/2.</text>
</comment>
<dbReference type="FunFam" id="3.30.460.30:FF:000001">
    <property type="entry name" value="Glutamyl-tRNA reductase"/>
    <property type="match status" value="1"/>
</dbReference>
<evidence type="ECO:0000256" key="4">
    <source>
        <dbReference type="ARBA" id="ARBA00022857"/>
    </source>
</evidence>
<dbReference type="GO" id="GO:0008883">
    <property type="term" value="F:glutamyl-tRNA reductase activity"/>
    <property type="evidence" value="ECO:0007669"/>
    <property type="project" value="UniProtKB-UniRule"/>
</dbReference>
<evidence type="ECO:0000256" key="6">
    <source>
        <dbReference type="ARBA" id="ARBA00023244"/>
    </source>
</evidence>
<dbReference type="Pfam" id="PF00745">
    <property type="entry name" value="GlutR_dimer"/>
    <property type="match status" value="1"/>
</dbReference>
<dbReference type="InterPro" id="IPR018214">
    <property type="entry name" value="GluRdtase_CS"/>
</dbReference>
<keyword evidence="6 9" id="KW-0627">Porphyrin biosynthesis</keyword>
<dbReference type="SUPFAM" id="SSF69075">
    <property type="entry name" value="Glutamyl tRNA-reductase dimerization domain"/>
    <property type="match status" value="1"/>
</dbReference>
<evidence type="ECO:0000256" key="10">
    <source>
        <dbReference type="PIRSR" id="PIRSR000445-1"/>
    </source>
</evidence>
<dbReference type="NCBIfam" id="TIGR01035">
    <property type="entry name" value="hemA"/>
    <property type="match status" value="1"/>
</dbReference>
<evidence type="ECO:0000256" key="5">
    <source>
        <dbReference type="ARBA" id="ARBA00023002"/>
    </source>
</evidence>
<feature type="site" description="Important for activity" evidence="9 13">
    <location>
        <position position="97"/>
    </location>
</feature>
<dbReference type="Pfam" id="PF05201">
    <property type="entry name" value="GlutR_N"/>
    <property type="match status" value="1"/>
</dbReference>
<organism evidence="19">
    <name type="scientific">Telmatobacter sp. DSM 110680</name>
    <dbReference type="NCBI Taxonomy" id="3036704"/>
    <lineage>
        <taxon>Bacteria</taxon>
        <taxon>Pseudomonadati</taxon>
        <taxon>Acidobacteriota</taxon>
        <taxon>Terriglobia</taxon>
        <taxon>Terriglobales</taxon>
        <taxon>Acidobacteriaceae</taxon>
        <taxon>Telmatobacter</taxon>
    </lineage>
</organism>
<dbReference type="HAMAP" id="MF_00087">
    <property type="entry name" value="Glu_tRNA_reductase"/>
    <property type="match status" value="1"/>
</dbReference>
<evidence type="ECO:0000256" key="8">
    <source>
        <dbReference type="ARBA" id="ARBA00068659"/>
    </source>
</evidence>
<dbReference type="EMBL" id="CP121196">
    <property type="protein sequence ID" value="XBH16052.1"/>
    <property type="molecule type" value="Genomic_DNA"/>
</dbReference>
<feature type="domain" description="Tetrapyrrole biosynthesis glutamyl-tRNA reductase dimerisation" evidence="16">
    <location>
        <begin position="319"/>
        <end position="413"/>
    </location>
</feature>
<accession>A0AAU7DFX7</accession>
<evidence type="ECO:0000256" key="2">
    <source>
        <dbReference type="ARBA" id="ARBA00005916"/>
    </source>
</evidence>
<feature type="domain" description="Glutamyl-tRNA reductase N-terminal" evidence="18">
    <location>
        <begin position="7"/>
        <end position="154"/>
    </location>
</feature>
<reference evidence="19" key="1">
    <citation type="submission" date="2023-03" db="EMBL/GenBank/DDBJ databases">
        <title>Edaphobacter sp.</title>
        <authorList>
            <person name="Huber K.J."/>
            <person name="Papendorf J."/>
            <person name="Pilke C."/>
            <person name="Bunk B."/>
            <person name="Sproeer C."/>
            <person name="Pester M."/>
        </authorList>
    </citation>
    <scope>NUCLEOTIDE SEQUENCE</scope>
    <source>
        <strain evidence="19">DSM 110680</strain>
    </source>
</reference>
<keyword evidence="4 9" id="KW-0521">NADP</keyword>
<dbReference type="InterPro" id="IPR036291">
    <property type="entry name" value="NAD(P)-bd_dom_sf"/>
</dbReference>
<dbReference type="FunFam" id="3.40.50.720:FF:000031">
    <property type="entry name" value="Glutamyl-tRNA reductase"/>
    <property type="match status" value="1"/>
</dbReference>
<evidence type="ECO:0000256" key="1">
    <source>
        <dbReference type="ARBA" id="ARBA00005059"/>
    </source>
</evidence>
<comment type="catalytic activity">
    <reaction evidence="7 9 14">
        <text>(S)-4-amino-5-oxopentanoate + tRNA(Glu) + NADP(+) = L-glutamyl-tRNA(Glu) + NADPH + H(+)</text>
        <dbReference type="Rhea" id="RHEA:12344"/>
        <dbReference type="Rhea" id="RHEA-COMP:9663"/>
        <dbReference type="Rhea" id="RHEA-COMP:9680"/>
        <dbReference type="ChEBI" id="CHEBI:15378"/>
        <dbReference type="ChEBI" id="CHEBI:57501"/>
        <dbReference type="ChEBI" id="CHEBI:57783"/>
        <dbReference type="ChEBI" id="CHEBI:58349"/>
        <dbReference type="ChEBI" id="CHEBI:78442"/>
        <dbReference type="ChEBI" id="CHEBI:78520"/>
        <dbReference type="EC" id="1.2.1.70"/>
    </reaction>
</comment>
<feature type="domain" description="Quinate/shikimate 5-dehydrogenase/glutamyl-tRNA reductase" evidence="17">
    <location>
        <begin position="169"/>
        <end position="304"/>
    </location>
</feature>
<evidence type="ECO:0000256" key="11">
    <source>
        <dbReference type="PIRSR" id="PIRSR000445-2"/>
    </source>
</evidence>
<dbReference type="InterPro" id="IPR015895">
    <property type="entry name" value="4pyrrol_synth_GluRdtase_N"/>
</dbReference>
<feature type="binding site" evidence="9 11">
    <location>
        <position position="107"/>
    </location>
    <ligand>
        <name>substrate</name>
    </ligand>
</feature>